<comment type="caution">
    <text evidence="3">The sequence shown here is derived from an EMBL/GenBank/DDBJ whole genome shotgun (WGS) entry which is preliminary data.</text>
</comment>
<evidence type="ECO:0000313" key="4">
    <source>
        <dbReference type="Proteomes" id="UP000288805"/>
    </source>
</evidence>
<evidence type="ECO:0000256" key="1">
    <source>
        <dbReference type="SAM" id="MobiDB-lite"/>
    </source>
</evidence>
<feature type="compositionally biased region" description="Polar residues" evidence="1">
    <location>
        <begin position="53"/>
        <end position="69"/>
    </location>
</feature>
<accession>A0A438KMT0</accession>
<protein>
    <submittedName>
        <fullName evidence="3">Uncharacterized protein</fullName>
    </submittedName>
</protein>
<gene>
    <name evidence="3" type="ORF">CK203_012531</name>
    <name evidence="2" type="ORF">CK203_071726</name>
</gene>
<sequence length="90" mass="9934">MLLAAAFICLNIDKQASENDKEALSMRVDDKDSPVADGSDFFVKVSSRRLQKKQQCINSDEGNDDTCSPSKHVPSMQISSSLRQIVFLSP</sequence>
<dbReference type="AlphaFoldDB" id="A0A438KMT0"/>
<dbReference type="EMBL" id="QGNW01000003">
    <property type="protein sequence ID" value="RVX22506.1"/>
    <property type="molecule type" value="Genomic_DNA"/>
</dbReference>
<organism evidence="3 4">
    <name type="scientific">Vitis vinifera</name>
    <name type="common">Grape</name>
    <dbReference type="NCBI Taxonomy" id="29760"/>
    <lineage>
        <taxon>Eukaryota</taxon>
        <taxon>Viridiplantae</taxon>
        <taxon>Streptophyta</taxon>
        <taxon>Embryophyta</taxon>
        <taxon>Tracheophyta</taxon>
        <taxon>Spermatophyta</taxon>
        <taxon>Magnoliopsida</taxon>
        <taxon>eudicotyledons</taxon>
        <taxon>Gunneridae</taxon>
        <taxon>Pentapetalae</taxon>
        <taxon>rosids</taxon>
        <taxon>Vitales</taxon>
        <taxon>Vitaceae</taxon>
        <taxon>Viteae</taxon>
        <taxon>Vitis</taxon>
    </lineage>
</organism>
<evidence type="ECO:0000313" key="3">
    <source>
        <dbReference type="EMBL" id="RVX22506.1"/>
    </source>
</evidence>
<dbReference type="EMBL" id="QGNW01002574">
    <property type="protein sequence ID" value="RVW17770.1"/>
    <property type="molecule type" value="Genomic_DNA"/>
</dbReference>
<evidence type="ECO:0000313" key="2">
    <source>
        <dbReference type="EMBL" id="RVW17770.1"/>
    </source>
</evidence>
<reference evidence="3 4" key="1">
    <citation type="journal article" date="2018" name="PLoS Genet.">
        <title>Population sequencing reveals clonal diversity and ancestral inbreeding in the grapevine cultivar Chardonnay.</title>
        <authorList>
            <person name="Roach M.J."/>
            <person name="Johnson D.L."/>
            <person name="Bohlmann J."/>
            <person name="van Vuuren H.J."/>
            <person name="Jones S.J."/>
            <person name="Pretorius I.S."/>
            <person name="Schmidt S.A."/>
            <person name="Borneman A.R."/>
        </authorList>
    </citation>
    <scope>NUCLEOTIDE SEQUENCE [LARGE SCALE GENOMIC DNA]</scope>
    <source>
        <strain evidence="4">cv. Chardonnay</strain>
        <strain evidence="3">I10V1</strain>
        <tissue evidence="3">Leaf</tissue>
    </source>
</reference>
<proteinExistence type="predicted"/>
<dbReference type="Proteomes" id="UP000288805">
    <property type="component" value="Unassembled WGS sequence"/>
</dbReference>
<name>A0A438KMT0_VITVI</name>
<feature type="region of interest" description="Disordered" evidence="1">
    <location>
        <begin position="53"/>
        <end position="78"/>
    </location>
</feature>